<evidence type="ECO:0000256" key="2">
    <source>
        <dbReference type="SAM" id="SignalP"/>
    </source>
</evidence>
<dbReference type="Proteomes" id="UP001626550">
    <property type="component" value="Unassembled WGS sequence"/>
</dbReference>
<evidence type="ECO:0000313" key="4">
    <source>
        <dbReference type="Proteomes" id="UP001626550"/>
    </source>
</evidence>
<feature type="chain" id="PRO_5044870963" evidence="2">
    <location>
        <begin position="20"/>
        <end position="715"/>
    </location>
</feature>
<keyword evidence="1" id="KW-1133">Transmembrane helix</keyword>
<dbReference type="AlphaFoldDB" id="A0ABD2QL52"/>
<reference evidence="3 4" key="1">
    <citation type="submission" date="2024-11" db="EMBL/GenBank/DDBJ databases">
        <title>Adaptive evolution of stress response genes in parasites aligns with host niche diversity.</title>
        <authorList>
            <person name="Hahn C."/>
            <person name="Resl P."/>
        </authorList>
    </citation>
    <scope>NUCLEOTIDE SEQUENCE [LARGE SCALE GENOMIC DNA]</scope>
    <source>
        <strain evidence="3">EGGRZ-B1_66</strain>
        <tissue evidence="3">Body</tissue>
    </source>
</reference>
<gene>
    <name evidence="3" type="ORF">Ciccas_001463</name>
</gene>
<organism evidence="3 4">
    <name type="scientific">Cichlidogyrus casuarinus</name>
    <dbReference type="NCBI Taxonomy" id="1844966"/>
    <lineage>
        <taxon>Eukaryota</taxon>
        <taxon>Metazoa</taxon>
        <taxon>Spiralia</taxon>
        <taxon>Lophotrochozoa</taxon>
        <taxon>Platyhelminthes</taxon>
        <taxon>Monogenea</taxon>
        <taxon>Monopisthocotylea</taxon>
        <taxon>Dactylogyridea</taxon>
        <taxon>Ancyrocephalidae</taxon>
        <taxon>Cichlidogyrus</taxon>
    </lineage>
</organism>
<dbReference type="EMBL" id="JBJKFK010000095">
    <property type="protein sequence ID" value="KAL3319867.1"/>
    <property type="molecule type" value="Genomic_DNA"/>
</dbReference>
<keyword evidence="1" id="KW-0472">Membrane</keyword>
<feature type="transmembrane region" description="Helical" evidence="1">
    <location>
        <begin position="695"/>
        <end position="714"/>
    </location>
</feature>
<name>A0ABD2QL52_9PLAT</name>
<proteinExistence type="predicted"/>
<keyword evidence="4" id="KW-1185">Reference proteome</keyword>
<protein>
    <submittedName>
        <fullName evidence="3">Uncharacterized protein</fullName>
    </submittedName>
</protein>
<keyword evidence="2" id="KW-0732">Signal</keyword>
<evidence type="ECO:0000256" key="1">
    <source>
        <dbReference type="SAM" id="Phobius"/>
    </source>
</evidence>
<evidence type="ECO:0000313" key="3">
    <source>
        <dbReference type="EMBL" id="KAL3319867.1"/>
    </source>
</evidence>
<keyword evidence="1" id="KW-0812">Transmembrane</keyword>
<sequence length="715" mass="79734">MGPFLMTLTFHLRLKVVRAIAMTPIHYSTGSISFRGKHEIPVETSLVQSKLLQTDCVNPADTKQAAIELDTSGLLKIYQYVRRKSTAFVLSESLCSALIQVSARAKHQGHALQEEAFLHVQVRHARYAIATPQAVTTSPSTYADGLRSGGPYKLQVSFHDEFGAPFDAVSDHLSSIVLQSHRSDIAAAQIVFPPRSSSTTTAQGTFSSTGIAGDLILRVLSPKLESHLSTTALALKLGLVHEDHEEEDSKEANSRSGYFSSIYLSIPRTPGLNLAVLGPFQVGQWSCFPEQPKLGTWEADNDNIWLHATSGLFVARKPGTTFISFVPSSGSTHEAALMGQIRVDPIQPSLRLVTTSFNDQKPVKMPFVPIPDTAISFTLLPETKLDLKPRTCVSADREEKLREHSPFTCEVVHQQQQGTEEGERFIAPDWLKKLFVPDENLAKQQWDESPRNLFLSRMQASKSQFGHWVCLVQLNESLLTEPNGLALLSLAASEADRRRYQVQVRMHDSDDLVASRELELVPGLLLSDSVFHFGTSKLETSHDWSRGQLLIHVSEVTQQLMLANKDRLQVRSTAPDSIFVISEPRLVTQEQQVVAFLEKRLAAAAASESNRDRWQRILQSFQDMRVTKPDETAYWLKHLFICDVELGQNSFSQAALTVSLATTRQHVNVPVTADASTFARLTQRNVNEMRNTTSWLWTRMIPAAIFILITFLVCK</sequence>
<comment type="caution">
    <text evidence="3">The sequence shown here is derived from an EMBL/GenBank/DDBJ whole genome shotgun (WGS) entry which is preliminary data.</text>
</comment>
<feature type="signal peptide" evidence="2">
    <location>
        <begin position="1"/>
        <end position="19"/>
    </location>
</feature>
<accession>A0ABD2QL52</accession>